<keyword evidence="3" id="KW-1003">Cell membrane</keyword>
<dbReference type="EMBL" id="JNVU01000031">
    <property type="protein sequence ID" value="KEI44022.1"/>
    <property type="molecule type" value="Genomic_DNA"/>
</dbReference>
<comment type="caution">
    <text evidence="9">The sequence shown here is derived from an EMBL/GenBank/DDBJ whole genome shotgun (WGS) entry which is preliminary data.</text>
</comment>
<evidence type="ECO:0000256" key="5">
    <source>
        <dbReference type="ARBA" id="ARBA00022989"/>
    </source>
</evidence>
<name>A0A073AY85_9PSEU</name>
<dbReference type="STRING" id="28042.GU90_13775"/>
<evidence type="ECO:0000313" key="10">
    <source>
        <dbReference type="Proteomes" id="UP000031419"/>
    </source>
</evidence>
<evidence type="ECO:0000259" key="8">
    <source>
        <dbReference type="Pfam" id="PF09335"/>
    </source>
</evidence>
<feature type="transmembrane region" description="Helical" evidence="7">
    <location>
        <begin position="98"/>
        <end position="124"/>
    </location>
</feature>
<dbReference type="Proteomes" id="UP000031419">
    <property type="component" value="Unassembled WGS sequence"/>
</dbReference>
<evidence type="ECO:0000256" key="4">
    <source>
        <dbReference type="ARBA" id="ARBA00022692"/>
    </source>
</evidence>
<dbReference type="InterPro" id="IPR032816">
    <property type="entry name" value="VTT_dom"/>
</dbReference>
<keyword evidence="5 7" id="KW-1133">Transmembrane helix</keyword>
<comment type="similarity">
    <text evidence="2">Belongs to the DedA family.</text>
</comment>
<sequence length="161" mass="17560">MLGWLLATMGTAALGSVFPLVNIELYLLGVVSSVNSVSWWALAVAAAFGQLIGKTLFFFAGRGSFRLGERLMRKTDTSNSRWTEWLHSFHRRTEERPLWGTLVLFATSIPGIPPFTLMCFLSGAAGLPLLTFWIACLAGRTLHFFLITGAPELLSLLPAGG</sequence>
<organism evidence="9 10">
    <name type="scientific">Saccharopolyspora rectivirgula</name>
    <dbReference type="NCBI Taxonomy" id="28042"/>
    <lineage>
        <taxon>Bacteria</taxon>
        <taxon>Bacillati</taxon>
        <taxon>Actinomycetota</taxon>
        <taxon>Actinomycetes</taxon>
        <taxon>Pseudonocardiales</taxon>
        <taxon>Pseudonocardiaceae</taxon>
        <taxon>Saccharopolyspora</taxon>
    </lineage>
</organism>
<accession>A0A073AY85</accession>
<keyword evidence="6 7" id="KW-0472">Membrane</keyword>
<proteinExistence type="inferred from homology"/>
<evidence type="ECO:0000256" key="6">
    <source>
        <dbReference type="ARBA" id="ARBA00023136"/>
    </source>
</evidence>
<dbReference type="eggNOG" id="COG1238">
    <property type="taxonomic scope" value="Bacteria"/>
</dbReference>
<dbReference type="OrthoDB" id="3700600at2"/>
<keyword evidence="4 7" id="KW-0812">Transmembrane</keyword>
<feature type="transmembrane region" description="Helical" evidence="7">
    <location>
        <begin position="39"/>
        <end position="60"/>
    </location>
</feature>
<dbReference type="PANTHER" id="PTHR42709">
    <property type="entry name" value="ALKALINE PHOSPHATASE LIKE PROTEIN"/>
    <property type="match status" value="1"/>
</dbReference>
<reference evidence="9 10" key="1">
    <citation type="submission" date="2014-06" db="EMBL/GenBank/DDBJ databases">
        <title>Saccharopolyspora rectivirgula DSM-43113 Genome sequencing.</title>
        <authorList>
            <person name="Barrera C."/>
            <person name="Millon L."/>
            <person name="Rognon B."/>
            <person name="Zaugg C."/>
            <person name="Monod M."/>
        </authorList>
    </citation>
    <scope>NUCLEOTIDE SEQUENCE [LARGE SCALE GENOMIC DNA]</scope>
    <source>
        <strain evidence="9 10">DSM 43113</strain>
    </source>
</reference>
<evidence type="ECO:0000313" key="9">
    <source>
        <dbReference type="EMBL" id="KEI44022.1"/>
    </source>
</evidence>
<dbReference type="AlphaFoldDB" id="A0A073AY85"/>
<dbReference type="GO" id="GO:0005886">
    <property type="term" value="C:plasma membrane"/>
    <property type="evidence" value="ECO:0007669"/>
    <property type="project" value="UniProtKB-SubCell"/>
</dbReference>
<dbReference type="Pfam" id="PF09335">
    <property type="entry name" value="VTT_dom"/>
    <property type="match status" value="1"/>
</dbReference>
<dbReference type="PANTHER" id="PTHR42709:SF6">
    <property type="entry name" value="UNDECAPRENYL PHOSPHATE TRANSPORTER A"/>
    <property type="match status" value="1"/>
</dbReference>
<gene>
    <name evidence="9" type="ORF">GU90_13775</name>
</gene>
<evidence type="ECO:0000256" key="1">
    <source>
        <dbReference type="ARBA" id="ARBA00004651"/>
    </source>
</evidence>
<evidence type="ECO:0000256" key="2">
    <source>
        <dbReference type="ARBA" id="ARBA00010792"/>
    </source>
</evidence>
<evidence type="ECO:0000256" key="7">
    <source>
        <dbReference type="SAM" id="Phobius"/>
    </source>
</evidence>
<dbReference type="InterPro" id="IPR051311">
    <property type="entry name" value="DedA_domain"/>
</dbReference>
<protein>
    <recommendedName>
        <fullName evidence="8">VTT domain-containing protein</fullName>
    </recommendedName>
</protein>
<feature type="domain" description="VTT" evidence="8">
    <location>
        <begin position="29"/>
        <end position="148"/>
    </location>
</feature>
<comment type="subcellular location">
    <subcellularLocation>
        <location evidence="1">Cell membrane</location>
        <topology evidence="1">Multi-pass membrane protein</topology>
    </subcellularLocation>
</comment>
<evidence type="ECO:0000256" key="3">
    <source>
        <dbReference type="ARBA" id="ARBA00022475"/>
    </source>
</evidence>
<keyword evidence="10" id="KW-1185">Reference proteome</keyword>